<feature type="domain" description="Zn(2)-C6 fungal-type" evidence="6">
    <location>
        <begin position="17"/>
        <end position="47"/>
    </location>
</feature>
<comment type="subcellular location">
    <subcellularLocation>
        <location evidence="1">Nucleus</location>
    </subcellularLocation>
</comment>
<evidence type="ECO:0000313" key="7">
    <source>
        <dbReference type="EMBL" id="KAB8079689.1"/>
    </source>
</evidence>
<dbReference type="PROSITE" id="PS00463">
    <property type="entry name" value="ZN2_CY6_FUNGAL_1"/>
    <property type="match status" value="1"/>
</dbReference>
<reference evidence="7 8" key="1">
    <citation type="submission" date="2019-04" db="EMBL/GenBank/DDBJ databases">
        <title>Friends and foes A comparative genomics study of 23 Aspergillus species from section Flavi.</title>
        <authorList>
            <consortium name="DOE Joint Genome Institute"/>
            <person name="Kjaerbolling I."/>
            <person name="Vesth T."/>
            <person name="Frisvad J.C."/>
            <person name="Nybo J.L."/>
            <person name="Theobald S."/>
            <person name="Kildgaard S."/>
            <person name="Isbrandt T."/>
            <person name="Kuo A."/>
            <person name="Sato A."/>
            <person name="Lyhne E.K."/>
            <person name="Kogle M.E."/>
            <person name="Wiebenga A."/>
            <person name="Kun R.S."/>
            <person name="Lubbers R.J."/>
            <person name="Makela M.R."/>
            <person name="Barry K."/>
            <person name="Chovatia M."/>
            <person name="Clum A."/>
            <person name="Daum C."/>
            <person name="Haridas S."/>
            <person name="He G."/>
            <person name="LaButti K."/>
            <person name="Lipzen A."/>
            <person name="Mondo S."/>
            <person name="Riley R."/>
            <person name="Salamov A."/>
            <person name="Simmons B.A."/>
            <person name="Magnuson J.K."/>
            <person name="Henrissat B."/>
            <person name="Mortensen U.H."/>
            <person name="Larsen T.O."/>
            <person name="Devries R.P."/>
            <person name="Grigoriev I.V."/>
            <person name="Machida M."/>
            <person name="Baker S.E."/>
            <person name="Andersen M.R."/>
        </authorList>
    </citation>
    <scope>NUCLEOTIDE SEQUENCE [LARGE SCALE GENOMIC DNA]</scope>
    <source>
        <strain evidence="7 8">CBS 151.66</strain>
    </source>
</reference>
<keyword evidence="2" id="KW-0805">Transcription regulation</keyword>
<evidence type="ECO:0000313" key="8">
    <source>
        <dbReference type="Proteomes" id="UP000326565"/>
    </source>
</evidence>
<name>A0A5N5XG20_9EURO</name>
<keyword evidence="8" id="KW-1185">Reference proteome</keyword>
<dbReference type="GO" id="GO:0000981">
    <property type="term" value="F:DNA-binding transcription factor activity, RNA polymerase II-specific"/>
    <property type="evidence" value="ECO:0007669"/>
    <property type="project" value="InterPro"/>
</dbReference>
<gene>
    <name evidence="7" type="ORF">BDV29DRAFT_151608</name>
</gene>
<accession>A0A5N5XG20</accession>
<dbReference type="Pfam" id="PF11951">
    <property type="entry name" value="Fungal_trans_2"/>
    <property type="match status" value="1"/>
</dbReference>
<dbReference type="SUPFAM" id="SSF57701">
    <property type="entry name" value="Zn2/Cys6 DNA-binding domain"/>
    <property type="match status" value="1"/>
</dbReference>
<protein>
    <recommendedName>
        <fullName evidence="6">Zn(2)-C6 fungal-type domain-containing protein</fullName>
    </recommendedName>
</protein>
<dbReference type="Pfam" id="PF00172">
    <property type="entry name" value="Zn_clus"/>
    <property type="match status" value="1"/>
</dbReference>
<evidence type="ECO:0000256" key="2">
    <source>
        <dbReference type="ARBA" id="ARBA00023015"/>
    </source>
</evidence>
<dbReference type="PROSITE" id="PS50048">
    <property type="entry name" value="ZN2_CY6_FUNGAL_2"/>
    <property type="match status" value="1"/>
</dbReference>
<dbReference type="AlphaFoldDB" id="A0A5N5XG20"/>
<dbReference type="SMART" id="SM00066">
    <property type="entry name" value="GAL4"/>
    <property type="match status" value="1"/>
</dbReference>
<evidence type="ECO:0000256" key="3">
    <source>
        <dbReference type="ARBA" id="ARBA00023125"/>
    </source>
</evidence>
<dbReference type="GO" id="GO:0008270">
    <property type="term" value="F:zinc ion binding"/>
    <property type="evidence" value="ECO:0007669"/>
    <property type="project" value="InterPro"/>
</dbReference>
<dbReference type="InterPro" id="IPR036864">
    <property type="entry name" value="Zn2-C6_fun-type_DNA-bd_sf"/>
</dbReference>
<proteinExistence type="predicted"/>
<evidence type="ECO:0000256" key="5">
    <source>
        <dbReference type="ARBA" id="ARBA00023242"/>
    </source>
</evidence>
<organism evidence="7 8">
    <name type="scientific">Aspergillus leporis</name>
    <dbReference type="NCBI Taxonomy" id="41062"/>
    <lineage>
        <taxon>Eukaryota</taxon>
        <taxon>Fungi</taxon>
        <taxon>Dikarya</taxon>
        <taxon>Ascomycota</taxon>
        <taxon>Pezizomycotina</taxon>
        <taxon>Eurotiomycetes</taxon>
        <taxon>Eurotiomycetidae</taxon>
        <taxon>Eurotiales</taxon>
        <taxon>Aspergillaceae</taxon>
        <taxon>Aspergillus</taxon>
        <taxon>Aspergillus subgen. Circumdati</taxon>
    </lineage>
</organism>
<dbReference type="CDD" id="cd00067">
    <property type="entry name" value="GAL4"/>
    <property type="match status" value="1"/>
</dbReference>
<keyword evidence="4" id="KW-0804">Transcription</keyword>
<dbReference type="GO" id="GO:0000976">
    <property type="term" value="F:transcription cis-regulatory region binding"/>
    <property type="evidence" value="ECO:0007669"/>
    <property type="project" value="TreeGrafter"/>
</dbReference>
<evidence type="ECO:0000256" key="1">
    <source>
        <dbReference type="ARBA" id="ARBA00004123"/>
    </source>
</evidence>
<dbReference type="PANTHER" id="PTHR37534:SF4">
    <property type="entry name" value="ZN(II)2CYS6 TRANSCRIPTION FACTOR (EUROFUNG)"/>
    <property type="match status" value="1"/>
</dbReference>
<dbReference type="Proteomes" id="UP000326565">
    <property type="component" value="Unassembled WGS sequence"/>
</dbReference>
<sequence length="595" mass="66251">MPSRRPSATGKQRVRTGCWTCRRRRRKCDERKPRCENCETKGFSCRYGADLTFVSVSNPGTKSPKGATTAVANNYHTIQFVNDAPVSSTAIQNWEYIQDVQGTNSATSPGASAAQGPITELPVEQGNTDRAETSSSNRLEHLLRIDGNVGRESTLDSTSGSPLRHNREAVAKSRDLHDVSGKNSFRSHVLRATNAPNLIPANSGDEMGLLRYFRYHLAPWIDAGDPECGFEIQALLLAKTQRPLLAAILALALTHSASQQNSSAMELSAVFYNEAKRGLSQTIGPVRSLGETFLMLRDFFLFGPRHWRDLLLSRTHTFDNLGSIMTSQNGLNQPWWLLHFRIDLAACIIGSQAPLMPYSSWLLPDGHGVGSFPISLQQQPERWAYLHALLLLANCLSLLHGKPDTLSSRPEHGRQVSVGSLLQTDFTSRWTSLWTDCQEWYHNRLVEMRPIVDIRGAEAEEIDAENCSSFPILIYTTPLALLANTVYHITSFLLLTHKPRLLKALPGSRCFASRIWHAQVIAGIATSNEFREQWDMILIASLLTIAPEMTHTSQQSILLKQLDKITTVTGIKLSSEIDALRSGWDVSQYDEETFG</sequence>
<keyword evidence="5" id="KW-0539">Nucleus</keyword>
<dbReference type="Gene3D" id="4.10.240.10">
    <property type="entry name" value="Zn(2)-C6 fungal-type DNA-binding domain"/>
    <property type="match status" value="1"/>
</dbReference>
<dbReference type="InterPro" id="IPR021858">
    <property type="entry name" value="Fun_TF"/>
</dbReference>
<evidence type="ECO:0000256" key="4">
    <source>
        <dbReference type="ARBA" id="ARBA00023163"/>
    </source>
</evidence>
<dbReference type="OrthoDB" id="5419315at2759"/>
<dbReference type="EMBL" id="ML732149">
    <property type="protein sequence ID" value="KAB8079689.1"/>
    <property type="molecule type" value="Genomic_DNA"/>
</dbReference>
<evidence type="ECO:0000259" key="6">
    <source>
        <dbReference type="PROSITE" id="PS50048"/>
    </source>
</evidence>
<dbReference type="InterPro" id="IPR001138">
    <property type="entry name" value="Zn2Cys6_DnaBD"/>
</dbReference>
<keyword evidence="3" id="KW-0238">DNA-binding</keyword>
<dbReference type="GO" id="GO:0045944">
    <property type="term" value="P:positive regulation of transcription by RNA polymerase II"/>
    <property type="evidence" value="ECO:0007669"/>
    <property type="project" value="TreeGrafter"/>
</dbReference>
<dbReference type="PANTHER" id="PTHR37534">
    <property type="entry name" value="TRANSCRIPTIONAL ACTIVATOR PROTEIN UGA3"/>
    <property type="match status" value="1"/>
</dbReference>
<dbReference type="GO" id="GO:0005634">
    <property type="term" value="C:nucleus"/>
    <property type="evidence" value="ECO:0007669"/>
    <property type="project" value="UniProtKB-SubCell"/>
</dbReference>